<feature type="domain" description="AB hydrolase-1" evidence="1">
    <location>
        <begin position="7"/>
        <end position="252"/>
    </location>
</feature>
<dbReference type="SUPFAM" id="SSF53474">
    <property type="entry name" value="alpha/beta-Hydrolases"/>
    <property type="match status" value="1"/>
</dbReference>
<dbReference type="InterPro" id="IPR000073">
    <property type="entry name" value="AB_hydrolase_1"/>
</dbReference>
<dbReference type="AlphaFoldDB" id="A0A1D9LCE3"/>
<dbReference type="GeneID" id="68840052"/>
<gene>
    <name evidence="3" type="ORF">ABGV49_21085</name>
    <name evidence="2" type="ORF">BKX93_02330</name>
</gene>
<dbReference type="Pfam" id="PF12697">
    <property type="entry name" value="Abhydrolase_6"/>
    <property type="match status" value="1"/>
</dbReference>
<reference evidence="2 4" key="1">
    <citation type="submission" date="2016-10" db="EMBL/GenBank/DDBJ databases">
        <title>Chromobacterium muskegensis sp. nov., an insecticidal bacterium isolated from Sphagnum bogs.</title>
        <authorList>
            <person name="Sparks M.E."/>
            <person name="Blackburn M.B."/>
            <person name="Gundersen-Rindal D.E."/>
            <person name="Mitchell A."/>
            <person name="Farrar R."/>
            <person name="Kuhar D."/>
        </authorList>
    </citation>
    <scope>NUCLEOTIDE SEQUENCE [LARGE SCALE GENOMIC DNA]</scope>
    <source>
        <strain evidence="2 4">21-1</strain>
    </source>
</reference>
<proteinExistence type="predicted"/>
<dbReference type="InterPro" id="IPR029058">
    <property type="entry name" value="AB_hydrolase_fold"/>
</dbReference>
<dbReference type="EMBL" id="JBDOJC010000001">
    <property type="protein sequence ID" value="MEO2219555.1"/>
    <property type="molecule type" value="Genomic_DNA"/>
</dbReference>
<keyword evidence="5" id="KW-1185">Reference proteome</keyword>
<dbReference type="Proteomes" id="UP001455709">
    <property type="component" value="Unassembled WGS sequence"/>
</dbReference>
<reference evidence="3 5" key="2">
    <citation type="submission" date="2024-05" db="EMBL/GenBank/DDBJ databases">
        <authorList>
            <person name="De Oliveira J.P."/>
            <person name="Noriler S.A."/>
            <person name="De Oliveira A.G."/>
            <person name="Sipoli D.S."/>
        </authorList>
    </citation>
    <scope>NUCLEOTIDE SEQUENCE [LARGE SCALE GENOMIC DNA]</scope>
    <source>
        <strain evidence="3 5">LABIM189</strain>
    </source>
</reference>
<dbReference type="Proteomes" id="UP000178776">
    <property type="component" value="Chromosome"/>
</dbReference>
<dbReference type="STRING" id="1108595.BKX93_02330"/>
<dbReference type="RefSeq" id="WP_021476821.1">
    <property type="nucleotide sequence ID" value="NZ_CP017707.1"/>
</dbReference>
<evidence type="ECO:0000313" key="5">
    <source>
        <dbReference type="Proteomes" id="UP001455709"/>
    </source>
</evidence>
<evidence type="ECO:0000259" key="1">
    <source>
        <dbReference type="Pfam" id="PF12697"/>
    </source>
</evidence>
<dbReference type="GO" id="GO:0016787">
    <property type="term" value="F:hydrolase activity"/>
    <property type="evidence" value="ECO:0007669"/>
    <property type="project" value="UniProtKB-KW"/>
</dbReference>
<dbReference type="KEGG" id="cvc:BKX93_02330"/>
<evidence type="ECO:0000313" key="3">
    <source>
        <dbReference type="EMBL" id="MEO2219555.1"/>
    </source>
</evidence>
<dbReference type="EMBL" id="CP017707">
    <property type="protein sequence ID" value="AOZ48948.1"/>
    <property type="molecule type" value="Genomic_DNA"/>
</dbReference>
<evidence type="ECO:0000313" key="2">
    <source>
        <dbReference type="EMBL" id="AOZ48948.1"/>
    </source>
</evidence>
<accession>A0A1D9LCE3</accession>
<sequence>MREAIHFAHANSFPASVYGKMLGKLAGSRDVGYLDTIGHDPDFPITDCWPHLVDESIRFIEARYRGPVVGVGHSLGGFLMFYAALKRPDLFRAIIILDSPLMGPSRSFGIWLAKRLGFIQRVTPGGNTLARRDNWATVEMAHDYFARKPKFARFDPDCLADYALHGTQDDGKGGRRLKFRPQVEHDIYATLPHDFPRHRGRLKVPAALLAGSASDVLRDSDLAFMRKHFAVMVDKQPGSHLFPLEKPLETAERIEQLLARLEEGGWS</sequence>
<evidence type="ECO:0000313" key="4">
    <source>
        <dbReference type="Proteomes" id="UP000178776"/>
    </source>
</evidence>
<dbReference type="Gene3D" id="3.40.50.1820">
    <property type="entry name" value="alpha/beta hydrolase"/>
    <property type="match status" value="1"/>
</dbReference>
<keyword evidence="2" id="KW-0378">Hydrolase</keyword>
<organism evidence="2 4">
    <name type="scientific">Chromobacterium vaccinii</name>
    <dbReference type="NCBI Taxonomy" id="1108595"/>
    <lineage>
        <taxon>Bacteria</taxon>
        <taxon>Pseudomonadati</taxon>
        <taxon>Pseudomonadota</taxon>
        <taxon>Betaproteobacteria</taxon>
        <taxon>Neisseriales</taxon>
        <taxon>Chromobacteriaceae</taxon>
        <taxon>Chromobacterium</taxon>
    </lineage>
</organism>
<protein>
    <submittedName>
        <fullName evidence="2">Alpha/beta hydrolase</fullName>
    </submittedName>
</protein>
<name>A0A1D9LCE3_9NEIS</name>